<evidence type="ECO:0000256" key="4">
    <source>
        <dbReference type="ARBA" id="ARBA00022670"/>
    </source>
</evidence>
<dbReference type="InterPro" id="IPR045357">
    <property type="entry name" value="Aminopeptidase_N-like_N"/>
</dbReference>
<gene>
    <name evidence="13" type="ORF">A0U93_01560</name>
</gene>
<comment type="similarity">
    <text evidence="2 12">Belongs to the peptidase M1 family.</text>
</comment>
<dbReference type="InterPro" id="IPR027268">
    <property type="entry name" value="Peptidase_M4/M1_CTD_sf"/>
</dbReference>
<protein>
    <recommendedName>
        <fullName evidence="12">Aminopeptidase</fullName>
        <ecNumber evidence="12">3.4.11.-</ecNumber>
    </recommendedName>
</protein>
<dbReference type="PANTHER" id="PTHR11533:SF174">
    <property type="entry name" value="PUROMYCIN-SENSITIVE AMINOPEPTIDASE-RELATED"/>
    <property type="match status" value="1"/>
</dbReference>
<dbReference type="SUPFAM" id="SSF63737">
    <property type="entry name" value="Leukotriene A4 hydrolase N-terminal domain"/>
    <property type="match status" value="1"/>
</dbReference>
<dbReference type="PANTHER" id="PTHR11533">
    <property type="entry name" value="PROTEASE M1 ZINC METALLOPROTEASE"/>
    <property type="match status" value="1"/>
</dbReference>
<dbReference type="CDD" id="cd09601">
    <property type="entry name" value="M1_APN-Q_like"/>
    <property type="match status" value="1"/>
</dbReference>
<evidence type="ECO:0000256" key="12">
    <source>
        <dbReference type="RuleBase" id="RU364040"/>
    </source>
</evidence>
<feature type="binding site" evidence="10">
    <location>
        <position position="330"/>
    </location>
    <ligand>
        <name>Zn(2+)</name>
        <dbReference type="ChEBI" id="CHEBI:29105"/>
        <note>catalytic</note>
    </ligand>
</feature>
<keyword evidence="8 12" id="KW-0482">Metalloprotease</keyword>
<dbReference type="GO" id="GO:0016020">
    <property type="term" value="C:membrane"/>
    <property type="evidence" value="ECO:0007669"/>
    <property type="project" value="TreeGrafter"/>
</dbReference>
<evidence type="ECO:0000256" key="2">
    <source>
        <dbReference type="ARBA" id="ARBA00010136"/>
    </source>
</evidence>
<keyword evidence="6 12" id="KW-0378">Hydrolase</keyword>
<dbReference type="GO" id="GO:0005615">
    <property type="term" value="C:extracellular space"/>
    <property type="evidence" value="ECO:0007669"/>
    <property type="project" value="TreeGrafter"/>
</dbReference>
<dbReference type="Gene3D" id="2.60.40.1730">
    <property type="entry name" value="tricorn interacting facor f3 domain"/>
    <property type="match status" value="1"/>
</dbReference>
<keyword evidence="14" id="KW-1185">Reference proteome</keyword>
<reference evidence="13 14" key="1">
    <citation type="submission" date="2016-03" db="EMBL/GenBank/DDBJ databases">
        <title>Acetic acid bacteria sequencing.</title>
        <authorList>
            <person name="Brandt J."/>
            <person name="Jakob F."/>
            <person name="Vogel R.F."/>
        </authorList>
    </citation>
    <scope>NUCLEOTIDE SEQUENCE [LARGE SCALE GENOMIC DNA]</scope>
    <source>
        <strain evidence="13 14">NBRC 101099</strain>
    </source>
</reference>
<evidence type="ECO:0000256" key="8">
    <source>
        <dbReference type="ARBA" id="ARBA00023049"/>
    </source>
</evidence>
<feature type="binding site" evidence="10">
    <location>
        <position position="349"/>
    </location>
    <ligand>
        <name>Zn(2+)</name>
        <dbReference type="ChEBI" id="CHEBI:29105"/>
        <note>catalytic</note>
    </ligand>
</feature>
<dbReference type="SUPFAM" id="SSF55486">
    <property type="entry name" value="Metalloproteases ('zincins'), catalytic domain"/>
    <property type="match status" value="1"/>
</dbReference>
<dbReference type="Gene3D" id="2.60.40.1910">
    <property type="match status" value="1"/>
</dbReference>
<evidence type="ECO:0000256" key="9">
    <source>
        <dbReference type="PIRSR" id="PIRSR634016-1"/>
    </source>
</evidence>
<evidence type="ECO:0000256" key="6">
    <source>
        <dbReference type="ARBA" id="ARBA00022801"/>
    </source>
</evidence>
<dbReference type="Pfam" id="PF17900">
    <property type="entry name" value="Peptidase_M1_N"/>
    <property type="match status" value="1"/>
</dbReference>
<dbReference type="GO" id="GO:0042277">
    <property type="term" value="F:peptide binding"/>
    <property type="evidence" value="ECO:0007669"/>
    <property type="project" value="TreeGrafter"/>
</dbReference>
<feature type="binding site" evidence="10">
    <location>
        <position position="326"/>
    </location>
    <ligand>
        <name>Zn(2+)</name>
        <dbReference type="ChEBI" id="CHEBI:29105"/>
        <note>catalytic</note>
    </ligand>
</feature>
<dbReference type="GO" id="GO:0008270">
    <property type="term" value="F:zinc ion binding"/>
    <property type="evidence" value="ECO:0007669"/>
    <property type="project" value="UniProtKB-UniRule"/>
</dbReference>
<comment type="cofactor">
    <cofactor evidence="10 12">
        <name>Zn(2+)</name>
        <dbReference type="ChEBI" id="CHEBI:29105"/>
    </cofactor>
    <text evidence="10 12">Binds 1 zinc ion per subunit.</text>
</comment>
<evidence type="ECO:0000256" key="7">
    <source>
        <dbReference type="ARBA" id="ARBA00022833"/>
    </source>
</evidence>
<dbReference type="GO" id="GO:0043171">
    <property type="term" value="P:peptide catabolic process"/>
    <property type="evidence" value="ECO:0007669"/>
    <property type="project" value="TreeGrafter"/>
</dbReference>
<evidence type="ECO:0000313" key="14">
    <source>
        <dbReference type="Proteomes" id="UP000188604"/>
    </source>
</evidence>
<dbReference type="Pfam" id="PF11838">
    <property type="entry name" value="ERAP1_C"/>
    <property type="match status" value="1"/>
</dbReference>
<dbReference type="Pfam" id="PF01433">
    <property type="entry name" value="Peptidase_M1"/>
    <property type="match status" value="1"/>
</dbReference>
<comment type="catalytic activity">
    <reaction evidence="1">
        <text>Release of an N-terminal amino acid, Xaa-|-Yaa- from a peptide, amide or arylamide. Xaa is preferably Ala, but may be most amino acids including Pro (slow action). When a terminal hydrophobic residue is followed by a prolyl residue, the two may be released as an intact Xaa-Pro dipeptide.</text>
        <dbReference type="EC" id="3.4.11.2"/>
    </reaction>
</comment>
<dbReference type="InterPro" id="IPR042097">
    <property type="entry name" value="Aminopeptidase_N-like_N_sf"/>
</dbReference>
<accession>A0A1U9KU49</accession>
<dbReference type="GO" id="GO:0016285">
    <property type="term" value="F:alanyl aminopeptidase activity"/>
    <property type="evidence" value="ECO:0007669"/>
    <property type="project" value="UniProtKB-EC"/>
</dbReference>
<evidence type="ECO:0000256" key="3">
    <source>
        <dbReference type="ARBA" id="ARBA00022438"/>
    </source>
</evidence>
<dbReference type="FunFam" id="1.10.390.10:FF:000001">
    <property type="entry name" value="Aminopeptidase"/>
    <property type="match status" value="1"/>
</dbReference>
<keyword evidence="3 12" id="KW-0031">Aminopeptidase</keyword>
<evidence type="ECO:0000313" key="13">
    <source>
        <dbReference type="EMBL" id="AQS89190.1"/>
    </source>
</evidence>
<dbReference type="GO" id="GO:0005737">
    <property type="term" value="C:cytoplasm"/>
    <property type="evidence" value="ECO:0007669"/>
    <property type="project" value="TreeGrafter"/>
</dbReference>
<feature type="active site" description="Proton acceptor" evidence="9">
    <location>
        <position position="327"/>
    </location>
</feature>
<evidence type="ECO:0000256" key="10">
    <source>
        <dbReference type="PIRSR" id="PIRSR634016-3"/>
    </source>
</evidence>
<feature type="site" description="Transition state stabilizer" evidence="11">
    <location>
        <position position="411"/>
    </location>
</feature>
<dbReference type="Proteomes" id="UP000188604">
    <property type="component" value="Chromosome"/>
</dbReference>
<keyword evidence="7 10" id="KW-0862">Zinc</keyword>
<dbReference type="InterPro" id="IPR050344">
    <property type="entry name" value="Peptidase_M1_aminopeptidases"/>
</dbReference>
<dbReference type="OrthoDB" id="100605at2"/>
<dbReference type="InterPro" id="IPR024571">
    <property type="entry name" value="ERAP1-like_C_dom"/>
</dbReference>
<dbReference type="InterPro" id="IPR001930">
    <property type="entry name" value="Peptidase_M1"/>
</dbReference>
<dbReference type="STRING" id="320497.A0U93_01560"/>
<dbReference type="EC" id="3.4.11.-" evidence="12"/>
<dbReference type="GO" id="GO:0070006">
    <property type="term" value="F:metalloaminopeptidase activity"/>
    <property type="evidence" value="ECO:0007669"/>
    <property type="project" value="TreeGrafter"/>
</dbReference>
<sequence length="878" mass="96230">MRRLLALTTLMAGLPFTASAFAEAPFSFASAPGELPKNVIPTAYMIDITTDLNRLSLRGKETISLDVASPSRSVTLNQAGLKLSSARLDNGMVAAIRQDDDAQTATLTFAQPVPAGHHTLAIDYTGPIIETPNGIYIDDYKSPDGKPRRMLVTQFEVADARRMFPGWDEPAFKATFQLNVTLPSKDVAVSNMPVTATTAAGPDAKRVSFQTTPRMSTYLLALVAGDMSAVHGNGDGTPIGVYAPTGLQEQGRYALGAAEKILPYYNTYFGTKYPLPKMDMIAIPGNYQAGAMENWGALTYIDNVLLFDPHNSTPHTRELIYEVVAHEMAHQWSGDLVTMGWWDNIWLNEGFASWMEIKATDKMNPDWDIWPRQHDAREHTMAMDALPTTHPIQQVIHNVSEANSAFDSISYGKGELVIRMLEGWLGEDTFRDGMRIYMKSHAYNNTTSQDLWDALARSSGQDVGRVARSFVEQPGIPQINVALTCQSGKGVYTLTQSRFAIHDPHPRALRWNVPVIAGGPGLETRKLVLGAQPATMTVPSCEAPLKFDLGESGYYRVHYDTRALAPLMKSFATFAPVDRANLLGDQYALFEAGEATLSVYLDLTSALPGENERDIAVLEDVIERLDTINDAERHQATRPAFQDFARRVLNPTMNRLGWDPKPGESVLDDMLRPSVIAELGELEDPSVIAEAQRRFKSWQTDPASLRANLVAPVTGIAARHADDATYDFLATKVRNAQSTEMKLRLFNALAHVTDPALIERNVELTYSGAIPDGRIAMALSAIAAESGNPDLVWQLVKKHESEIRAHLAPWSQDGLLAGVARATSNPAIAEQLKNDPASQKTTGARIATARALDAIGARTAVAERIQTQTRQWLASHGD</sequence>
<dbReference type="InterPro" id="IPR034016">
    <property type="entry name" value="M1_APN-typ"/>
</dbReference>
<dbReference type="GO" id="GO:0006508">
    <property type="term" value="P:proteolysis"/>
    <property type="evidence" value="ECO:0007669"/>
    <property type="project" value="UniProtKB-KW"/>
</dbReference>
<dbReference type="KEGG" id="nch:A0U93_01560"/>
<organism evidence="13 14">
    <name type="scientific">Neoasaia chiangmaiensis</name>
    <dbReference type="NCBI Taxonomy" id="320497"/>
    <lineage>
        <taxon>Bacteria</taxon>
        <taxon>Pseudomonadati</taxon>
        <taxon>Pseudomonadota</taxon>
        <taxon>Alphaproteobacteria</taxon>
        <taxon>Acetobacterales</taxon>
        <taxon>Acetobacteraceae</taxon>
        <taxon>Neoasaia</taxon>
    </lineage>
</organism>
<dbReference type="InterPro" id="IPR014782">
    <property type="entry name" value="Peptidase_M1_dom"/>
</dbReference>
<keyword evidence="4 12" id="KW-0645">Protease</keyword>
<dbReference type="EMBL" id="CP014691">
    <property type="protein sequence ID" value="AQS89190.1"/>
    <property type="molecule type" value="Genomic_DNA"/>
</dbReference>
<evidence type="ECO:0000256" key="5">
    <source>
        <dbReference type="ARBA" id="ARBA00022723"/>
    </source>
</evidence>
<evidence type="ECO:0000256" key="11">
    <source>
        <dbReference type="PIRSR" id="PIRSR634016-4"/>
    </source>
</evidence>
<proteinExistence type="inferred from homology"/>
<keyword evidence="5 10" id="KW-0479">Metal-binding</keyword>
<dbReference type="AlphaFoldDB" id="A0A1U9KU49"/>
<name>A0A1U9KU49_9PROT</name>
<dbReference type="RefSeq" id="WP_077808243.1">
    <property type="nucleotide sequence ID" value="NZ_BJXS01000004.1"/>
</dbReference>
<dbReference type="PRINTS" id="PR00756">
    <property type="entry name" value="ALADIPTASE"/>
</dbReference>
<dbReference type="Gene3D" id="1.25.50.20">
    <property type="match status" value="1"/>
</dbReference>
<dbReference type="Gene3D" id="1.10.390.10">
    <property type="entry name" value="Neutral Protease Domain 2"/>
    <property type="match status" value="1"/>
</dbReference>
<evidence type="ECO:0000256" key="1">
    <source>
        <dbReference type="ARBA" id="ARBA00000098"/>
    </source>
</evidence>